<keyword evidence="1" id="KW-0732">Signal</keyword>
<dbReference type="AlphaFoldDB" id="A0A561PGH0"/>
<keyword evidence="3" id="KW-1185">Reference proteome</keyword>
<name>A0A561PGH0_9BACT</name>
<sequence length="317" mass="36086">MSHIWKCLAGTVAGCLLLFTQLDAQDTARYKGMTVNLDEVIVEAKRIGFDVNSFIKRVEEDTTFYRAFKNLHIVGFDAVNDIQILDKGGTQVKASLFNRTHQDMKGRCRTMQTTDEKITGDFYTRKGNYNYYTAELYANLFFTKGTVCVDETGESPERSSGSLARHKSQLKQLIFNPGKPVHGVPIVGQKVAIFNYEVMRFYDFSISAQNYVDGTPCYVFTAKAKPGLNRIDRADIVIDELITWFNKDNFEIVGRKYALSYKTMLFDFNVKMNVQMTKYNGLLIPSLVSYSGTWNVPFKKRETAVFAAKFMNFTAAQ</sequence>
<dbReference type="EMBL" id="VIWO01000007">
    <property type="protein sequence ID" value="TWF37196.1"/>
    <property type="molecule type" value="Genomic_DNA"/>
</dbReference>
<comment type="caution">
    <text evidence="2">The sequence shown here is derived from an EMBL/GenBank/DDBJ whole genome shotgun (WGS) entry which is preliminary data.</text>
</comment>
<evidence type="ECO:0000313" key="2">
    <source>
        <dbReference type="EMBL" id="TWF37196.1"/>
    </source>
</evidence>
<reference evidence="2 3" key="1">
    <citation type="submission" date="2019-06" db="EMBL/GenBank/DDBJ databases">
        <title>Sorghum-associated microbial communities from plants grown in Nebraska, USA.</title>
        <authorList>
            <person name="Schachtman D."/>
        </authorList>
    </citation>
    <scope>NUCLEOTIDE SEQUENCE [LARGE SCALE GENOMIC DNA]</scope>
    <source>
        <strain evidence="2 3">1209</strain>
    </source>
</reference>
<dbReference type="OrthoDB" id="650691at2"/>
<dbReference type="RefSeq" id="WP_145672082.1">
    <property type="nucleotide sequence ID" value="NZ_VIWO01000007.1"/>
</dbReference>
<dbReference type="Proteomes" id="UP000320811">
    <property type="component" value="Unassembled WGS sequence"/>
</dbReference>
<feature type="signal peptide" evidence="1">
    <location>
        <begin position="1"/>
        <end position="24"/>
    </location>
</feature>
<proteinExistence type="predicted"/>
<accession>A0A561PGH0</accession>
<feature type="chain" id="PRO_5022125348" evidence="1">
    <location>
        <begin position="25"/>
        <end position="317"/>
    </location>
</feature>
<organism evidence="2 3">
    <name type="scientific">Chitinophaga polysaccharea</name>
    <dbReference type="NCBI Taxonomy" id="1293035"/>
    <lineage>
        <taxon>Bacteria</taxon>
        <taxon>Pseudomonadati</taxon>
        <taxon>Bacteroidota</taxon>
        <taxon>Chitinophagia</taxon>
        <taxon>Chitinophagales</taxon>
        <taxon>Chitinophagaceae</taxon>
        <taxon>Chitinophaga</taxon>
    </lineage>
</organism>
<evidence type="ECO:0000313" key="3">
    <source>
        <dbReference type="Proteomes" id="UP000320811"/>
    </source>
</evidence>
<protein>
    <submittedName>
        <fullName evidence="2">Uncharacterized protein</fullName>
    </submittedName>
</protein>
<gene>
    <name evidence="2" type="ORF">FHW36_107122</name>
</gene>
<evidence type="ECO:0000256" key="1">
    <source>
        <dbReference type="SAM" id="SignalP"/>
    </source>
</evidence>